<gene>
    <name evidence="4" type="ORF">LTR09_008555</name>
</gene>
<comment type="caution">
    <text evidence="4">The sequence shown here is derived from an EMBL/GenBank/DDBJ whole genome shotgun (WGS) entry which is preliminary data.</text>
</comment>
<accession>A0AAJ0DH07</accession>
<organism evidence="4 5">
    <name type="scientific">Extremus antarcticus</name>
    <dbReference type="NCBI Taxonomy" id="702011"/>
    <lineage>
        <taxon>Eukaryota</taxon>
        <taxon>Fungi</taxon>
        <taxon>Dikarya</taxon>
        <taxon>Ascomycota</taxon>
        <taxon>Pezizomycotina</taxon>
        <taxon>Dothideomycetes</taxon>
        <taxon>Dothideomycetidae</taxon>
        <taxon>Mycosphaerellales</taxon>
        <taxon>Extremaceae</taxon>
        <taxon>Extremus</taxon>
    </lineage>
</organism>
<dbReference type="PROSITE" id="PS00061">
    <property type="entry name" value="ADH_SHORT"/>
    <property type="match status" value="1"/>
</dbReference>
<comment type="similarity">
    <text evidence="1">Belongs to the short-chain dehydrogenases/reductases (SDR) family.</text>
</comment>
<evidence type="ECO:0000313" key="5">
    <source>
        <dbReference type="Proteomes" id="UP001271007"/>
    </source>
</evidence>
<dbReference type="InterPro" id="IPR002347">
    <property type="entry name" value="SDR_fam"/>
</dbReference>
<evidence type="ECO:0000313" key="4">
    <source>
        <dbReference type="EMBL" id="KAK3050166.1"/>
    </source>
</evidence>
<evidence type="ECO:0000256" key="2">
    <source>
        <dbReference type="ARBA" id="ARBA00022857"/>
    </source>
</evidence>
<evidence type="ECO:0000256" key="3">
    <source>
        <dbReference type="ARBA" id="ARBA00023002"/>
    </source>
</evidence>
<dbReference type="PANTHER" id="PTHR43180:SF31">
    <property type="entry name" value="CHAIN DEHYDROGENASE_REDUCTASE, PUTATIVE (AFU_ORTHOLOGUE AFUA_2G16570)-RELATED"/>
    <property type="match status" value="1"/>
</dbReference>
<dbReference type="SUPFAM" id="SSF51735">
    <property type="entry name" value="NAD(P)-binding Rossmann-fold domains"/>
    <property type="match status" value="1"/>
</dbReference>
<sequence length="307" mass="33575">MASIEWDLLKGRSVLITGGASGLGEATTRKFHQHGAYVTIADVQDELGQKLTKELGDRATFVHCDTTDWDQSAAAFKHAAKFAPENTIDVVVLFAGVDGERRGLVDLVLDQPEPSLDGDPTPARPAHRALDINLVGVYLSTYLALHYFRLPAKSGKQDFKKSLVLISSLTGYMDLPYNTGYATSKYAIRGMFRSIRKAIDKVNARVNNIAPGYVLTPLTKKVHQIDDPSHPSKATGYVLPWTPLEYVVDACGRCAVDEETDGRTFAIMPSGIIDMEEDFDKGYGGPKSCEILENEGFTALFPALFGK</sequence>
<dbReference type="AlphaFoldDB" id="A0AAJ0DH07"/>
<dbReference type="PANTHER" id="PTHR43180">
    <property type="entry name" value="3-OXOACYL-(ACYL-CARRIER-PROTEIN) REDUCTASE (AFU_ORTHOLOGUE AFUA_6G11210)"/>
    <property type="match status" value="1"/>
</dbReference>
<dbReference type="InterPro" id="IPR036291">
    <property type="entry name" value="NAD(P)-bd_dom_sf"/>
</dbReference>
<dbReference type="InterPro" id="IPR020904">
    <property type="entry name" value="Sc_DH/Rdtase_CS"/>
</dbReference>
<keyword evidence="3" id="KW-0560">Oxidoreductase</keyword>
<dbReference type="EMBL" id="JAWDJX010000034">
    <property type="protein sequence ID" value="KAK3050166.1"/>
    <property type="molecule type" value="Genomic_DNA"/>
</dbReference>
<dbReference type="Proteomes" id="UP001271007">
    <property type="component" value="Unassembled WGS sequence"/>
</dbReference>
<evidence type="ECO:0000256" key="1">
    <source>
        <dbReference type="ARBA" id="ARBA00006484"/>
    </source>
</evidence>
<protein>
    <submittedName>
        <fullName evidence="4">Uncharacterized protein</fullName>
    </submittedName>
</protein>
<keyword evidence="5" id="KW-1185">Reference proteome</keyword>
<dbReference type="Pfam" id="PF00106">
    <property type="entry name" value="adh_short"/>
    <property type="match status" value="1"/>
</dbReference>
<reference evidence="4" key="1">
    <citation type="submission" date="2023-04" db="EMBL/GenBank/DDBJ databases">
        <title>Black Yeasts Isolated from many extreme environments.</title>
        <authorList>
            <person name="Coleine C."/>
            <person name="Stajich J.E."/>
            <person name="Selbmann L."/>
        </authorList>
    </citation>
    <scope>NUCLEOTIDE SEQUENCE</scope>
    <source>
        <strain evidence="4">CCFEE 5312</strain>
    </source>
</reference>
<name>A0AAJ0DH07_9PEZI</name>
<proteinExistence type="inferred from homology"/>
<dbReference type="GO" id="GO:0016491">
    <property type="term" value="F:oxidoreductase activity"/>
    <property type="evidence" value="ECO:0007669"/>
    <property type="project" value="UniProtKB-KW"/>
</dbReference>
<dbReference type="PRINTS" id="PR00081">
    <property type="entry name" value="GDHRDH"/>
</dbReference>
<dbReference type="Gene3D" id="3.40.50.720">
    <property type="entry name" value="NAD(P)-binding Rossmann-like Domain"/>
    <property type="match status" value="1"/>
</dbReference>
<keyword evidence="2" id="KW-0521">NADP</keyword>